<dbReference type="Gramene" id="GBG71147">
    <property type="protein sequence ID" value="GBG71147"/>
    <property type="gene ID" value="CBR_g8449"/>
</dbReference>
<keyword evidence="1" id="KW-0853">WD repeat</keyword>
<evidence type="ECO:0000256" key="2">
    <source>
        <dbReference type="ARBA" id="ARBA00022737"/>
    </source>
</evidence>
<feature type="non-terminal residue" evidence="3">
    <location>
        <position position="1"/>
    </location>
</feature>
<dbReference type="AlphaFoldDB" id="A0A388KM80"/>
<dbReference type="GO" id="GO:0045717">
    <property type="term" value="P:negative regulation of fatty acid biosynthetic process"/>
    <property type="evidence" value="ECO:0007669"/>
    <property type="project" value="TreeGrafter"/>
</dbReference>
<sequence>DAFARLYDRRMLPSPSSALQGSRESRLPPCVCYFAPAHLSDHGGRSGLHLTHVAFSPNGEEVLLSYSGEHVYLMDMYNSKGNTIVYRASDVSKANALDAMVPLLNGSAASHNHQAFSSAAAAVLSERMTSHIARKRSGPAAKLMECLKLLRPERMENRSLSEGEWTEAIWLFTEVLANMSLSDEKESDKLLKHDLLIARANALIKRKWQNDSQMAARDCNEARRGFPRSATAHHYMALALVQSCAW</sequence>
<keyword evidence="4" id="KW-1185">Reference proteome</keyword>
<evidence type="ECO:0000256" key="1">
    <source>
        <dbReference type="ARBA" id="ARBA00022574"/>
    </source>
</evidence>
<dbReference type="Gene3D" id="1.25.40.10">
    <property type="entry name" value="Tetratricopeptide repeat domain"/>
    <property type="match status" value="1"/>
</dbReference>
<dbReference type="EMBL" id="BFEA01000141">
    <property type="protein sequence ID" value="GBG71147.1"/>
    <property type="molecule type" value="Genomic_DNA"/>
</dbReference>
<keyword evidence="2" id="KW-0677">Repeat</keyword>
<reference evidence="3 4" key="1">
    <citation type="journal article" date="2018" name="Cell">
        <title>The Chara Genome: Secondary Complexity and Implications for Plant Terrestrialization.</title>
        <authorList>
            <person name="Nishiyama T."/>
            <person name="Sakayama H."/>
            <person name="Vries J.D."/>
            <person name="Buschmann H."/>
            <person name="Saint-Marcoux D."/>
            <person name="Ullrich K.K."/>
            <person name="Haas F.B."/>
            <person name="Vanderstraeten L."/>
            <person name="Becker D."/>
            <person name="Lang D."/>
            <person name="Vosolsobe S."/>
            <person name="Rombauts S."/>
            <person name="Wilhelmsson P.K.I."/>
            <person name="Janitza P."/>
            <person name="Kern R."/>
            <person name="Heyl A."/>
            <person name="Rumpler F."/>
            <person name="Villalobos L.I.A.C."/>
            <person name="Clay J.M."/>
            <person name="Skokan R."/>
            <person name="Toyoda A."/>
            <person name="Suzuki Y."/>
            <person name="Kagoshima H."/>
            <person name="Schijlen E."/>
            <person name="Tajeshwar N."/>
            <person name="Catarino B."/>
            <person name="Hetherington A.J."/>
            <person name="Saltykova A."/>
            <person name="Bonnot C."/>
            <person name="Breuninger H."/>
            <person name="Symeonidi A."/>
            <person name="Radhakrishnan G.V."/>
            <person name="Van Nieuwerburgh F."/>
            <person name="Deforce D."/>
            <person name="Chang C."/>
            <person name="Karol K.G."/>
            <person name="Hedrich R."/>
            <person name="Ulvskov P."/>
            <person name="Glockner G."/>
            <person name="Delwiche C.F."/>
            <person name="Petrasek J."/>
            <person name="Van de Peer Y."/>
            <person name="Friml J."/>
            <person name="Beilby M."/>
            <person name="Dolan L."/>
            <person name="Kohara Y."/>
            <person name="Sugano S."/>
            <person name="Fujiyama A."/>
            <person name="Delaux P.-M."/>
            <person name="Quint M."/>
            <person name="TheiBen G."/>
            <person name="Hagemann M."/>
            <person name="Harholt J."/>
            <person name="Dunand C."/>
            <person name="Zachgo S."/>
            <person name="Langdale J."/>
            <person name="Maumus F."/>
            <person name="Straeten D.V.D."/>
            <person name="Gould S.B."/>
            <person name="Rensing S.A."/>
        </authorList>
    </citation>
    <scope>NUCLEOTIDE SEQUENCE [LARGE SCALE GENOMIC DNA]</scope>
    <source>
        <strain evidence="3 4">S276</strain>
    </source>
</reference>
<dbReference type="PANTHER" id="PTHR15574">
    <property type="entry name" value="WD REPEAT DOMAIN-CONTAINING FAMILY"/>
    <property type="match status" value="1"/>
</dbReference>
<proteinExistence type="predicted"/>
<comment type="caution">
    <text evidence="3">The sequence shown here is derived from an EMBL/GenBank/DDBJ whole genome shotgun (WGS) entry which is preliminary data.</text>
</comment>
<organism evidence="3 4">
    <name type="scientific">Chara braunii</name>
    <name type="common">Braun's stonewort</name>
    <dbReference type="NCBI Taxonomy" id="69332"/>
    <lineage>
        <taxon>Eukaryota</taxon>
        <taxon>Viridiplantae</taxon>
        <taxon>Streptophyta</taxon>
        <taxon>Charophyceae</taxon>
        <taxon>Charales</taxon>
        <taxon>Characeae</taxon>
        <taxon>Chara</taxon>
    </lineage>
</organism>
<accession>A0A388KM80</accession>
<dbReference type="PANTHER" id="PTHR15574:SF40">
    <property type="entry name" value="WD AND TETRATRICOPEPTIDE REPEATS PROTEIN 1"/>
    <property type="match status" value="1"/>
</dbReference>
<dbReference type="InterPro" id="IPR011990">
    <property type="entry name" value="TPR-like_helical_dom_sf"/>
</dbReference>
<dbReference type="GO" id="GO:0005737">
    <property type="term" value="C:cytoplasm"/>
    <property type="evidence" value="ECO:0007669"/>
    <property type="project" value="TreeGrafter"/>
</dbReference>
<dbReference type="SUPFAM" id="SSF48452">
    <property type="entry name" value="TPR-like"/>
    <property type="match status" value="1"/>
</dbReference>
<gene>
    <name evidence="3" type="ORF">CBR_g8449</name>
</gene>
<evidence type="ECO:0000313" key="4">
    <source>
        <dbReference type="Proteomes" id="UP000265515"/>
    </source>
</evidence>
<dbReference type="InterPro" id="IPR045151">
    <property type="entry name" value="DCAF8"/>
</dbReference>
<dbReference type="Proteomes" id="UP000265515">
    <property type="component" value="Unassembled WGS sequence"/>
</dbReference>
<dbReference type="STRING" id="69332.A0A388KM80"/>
<evidence type="ECO:0000313" key="3">
    <source>
        <dbReference type="EMBL" id="GBG71147.1"/>
    </source>
</evidence>
<name>A0A388KM80_CHABU</name>
<dbReference type="GO" id="GO:0080008">
    <property type="term" value="C:Cul4-RING E3 ubiquitin ligase complex"/>
    <property type="evidence" value="ECO:0007669"/>
    <property type="project" value="TreeGrafter"/>
</dbReference>
<dbReference type="OrthoDB" id="4869960at2759"/>
<protein>
    <submittedName>
        <fullName evidence="3">Uncharacterized protein</fullName>
    </submittedName>
</protein>